<dbReference type="GO" id="GO:0030992">
    <property type="term" value="C:intraciliary transport particle B"/>
    <property type="evidence" value="ECO:0007669"/>
    <property type="project" value="TreeGrafter"/>
</dbReference>
<evidence type="ECO:0000256" key="1">
    <source>
        <dbReference type="ARBA" id="ARBA00004138"/>
    </source>
</evidence>
<dbReference type="EMBL" id="GDID01005816">
    <property type="protein sequence ID" value="JAP90790.1"/>
    <property type="molecule type" value="Transcribed_RNA"/>
</dbReference>
<evidence type="ECO:0000256" key="4">
    <source>
        <dbReference type="ARBA" id="ARBA00023054"/>
    </source>
</evidence>
<evidence type="ECO:0000256" key="5">
    <source>
        <dbReference type="ARBA" id="ARBA00023069"/>
    </source>
</evidence>
<comment type="subcellular location">
    <subcellularLocation>
        <location evidence="1">Cell projection</location>
        <location evidence="1">Cilium</location>
    </subcellularLocation>
</comment>
<dbReference type="GO" id="GO:0060271">
    <property type="term" value="P:cilium assembly"/>
    <property type="evidence" value="ECO:0007669"/>
    <property type="project" value="TreeGrafter"/>
</dbReference>
<feature type="compositionally biased region" description="Acidic residues" evidence="7">
    <location>
        <begin position="317"/>
        <end position="334"/>
    </location>
</feature>
<evidence type="ECO:0000256" key="3">
    <source>
        <dbReference type="ARBA" id="ARBA00022794"/>
    </source>
</evidence>
<feature type="non-terminal residue" evidence="8">
    <location>
        <position position="1"/>
    </location>
</feature>
<dbReference type="GO" id="GO:0005929">
    <property type="term" value="C:cilium"/>
    <property type="evidence" value="ECO:0007669"/>
    <property type="project" value="UniProtKB-SubCell"/>
</dbReference>
<feature type="compositionally biased region" description="Acidic residues" evidence="7">
    <location>
        <begin position="457"/>
        <end position="474"/>
    </location>
</feature>
<keyword evidence="3" id="KW-0970">Cilium biogenesis/degradation</keyword>
<dbReference type="PANTHER" id="PTHR21547:SF0">
    <property type="entry name" value="CLUSTERIN-ASSOCIATED PROTEIN 1"/>
    <property type="match status" value="1"/>
</dbReference>
<feature type="compositionally biased region" description="Acidic residues" evidence="7">
    <location>
        <begin position="361"/>
        <end position="381"/>
    </location>
</feature>
<proteinExistence type="inferred from homology"/>
<dbReference type="GO" id="GO:0005815">
    <property type="term" value="C:microtubule organizing center"/>
    <property type="evidence" value="ECO:0007669"/>
    <property type="project" value="TreeGrafter"/>
</dbReference>
<feature type="compositionally biased region" description="Basic and acidic residues" evidence="7">
    <location>
        <begin position="413"/>
        <end position="424"/>
    </location>
</feature>
<protein>
    <submittedName>
        <fullName evidence="8">Clusterin associated protein 1</fullName>
    </submittedName>
</protein>
<dbReference type="PANTHER" id="PTHR21547">
    <property type="entry name" value="CLUSTERIN ASSOCIATED PROTEIN 1"/>
    <property type="match status" value="1"/>
</dbReference>
<comment type="similarity">
    <text evidence="2">Belongs to the CLUAP1 family.</text>
</comment>
<keyword evidence="5" id="KW-0969">Cilium</keyword>
<keyword evidence="4" id="KW-0175">Coiled coil</keyword>
<feature type="compositionally biased region" description="Polar residues" evidence="7">
    <location>
        <begin position="344"/>
        <end position="360"/>
    </location>
</feature>
<evidence type="ECO:0000256" key="2">
    <source>
        <dbReference type="ARBA" id="ARBA00008340"/>
    </source>
</evidence>
<dbReference type="Pfam" id="PF10234">
    <property type="entry name" value="Cluap1"/>
    <property type="match status" value="1"/>
</dbReference>
<dbReference type="AlphaFoldDB" id="A0A146K1J7"/>
<evidence type="ECO:0000313" key="8">
    <source>
        <dbReference type="EMBL" id="JAP90790.1"/>
    </source>
</evidence>
<organism evidence="8">
    <name type="scientific">Trepomonas sp. PC1</name>
    <dbReference type="NCBI Taxonomy" id="1076344"/>
    <lineage>
        <taxon>Eukaryota</taxon>
        <taxon>Metamonada</taxon>
        <taxon>Diplomonadida</taxon>
        <taxon>Hexamitidae</taxon>
        <taxon>Hexamitinae</taxon>
        <taxon>Trepomonas</taxon>
    </lineage>
</organism>
<feature type="compositionally biased region" description="Polar residues" evidence="7">
    <location>
        <begin position="426"/>
        <end position="436"/>
    </location>
</feature>
<feature type="region of interest" description="Disordered" evidence="7">
    <location>
        <begin position="297"/>
        <end position="474"/>
    </location>
</feature>
<accession>A0A146K1J7</accession>
<name>A0A146K1J7_9EUKA</name>
<keyword evidence="6" id="KW-0966">Cell projection</keyword>
<sequence length="474" mass="54752">YAELKEFTSTLSQLGYPKPISIDSFRTPNFQLLTDILNFLIKSLIPDAKLSTNINSMEDRVYFVTTVVQLIQNHFYLKLNSKRLYAADINSVHEMLKITQTVSQYLYINPPSESYLQTDLSSVSNALRNQSSELIKKSTDLLLNLKQFGDTAPGNLVAALQKQPDVRQLQQAVQQQDSILSEQISSFTDQLQTNKREKLQLQELLTQKQSDASRMNERIESMRMTRPPYLIDLEKAEVELTKIHQEYAKKHRSLTYLENILRQGEQIQNKKKKEKQENLSNIARDVARETHDNIIKGIAQDTPNPQKTAIPISDGQIDGEYEDEYEDEYEEEMESQPMDKPVKVTQNQPQKQLVSNQIDFSENESVPEDDGEEYEDEEEEEIVKPSQPVVGREPPKQVATKHSIDDDSDDEEIIKPKRPGEERPSAPSNVVTNIPQQKAPIRQDEPKMNQKQLIQYQEDDEDEYEYVEEEIEED</sequence>
<reference evidence="8" key="1">
    <citation type="submission" date="2015-07" db="EMBL/GenBank/DDBJ databases">
        <title>Adaptation to a free-living lifestyle via gene acquisitions in the diplomonad Trepomonas sp. PC1.</title>
        <authorList>
            <person name="Xu F."/>
            <person name="Jerlstrom-Hultqvist J."/>
            <person name="Kolisko M."/>
            <person name="Simpson A.G.B."/>
            <person name="Roger A.J."/>
            <person name="Svard S.G."/>
            <person name="Andersson J.O."/>
        </authorList>
    </citation>
    <scope>NUCLEOTIDE SEQUENCE</scope>
    <source>
        <strain evidence="8">PC1</strain>
    </source>
</reference>
<evidence type="ECO:0000256" key="6">
    <source>
        <dbReference type="ARBA" id="ARBA00023273"/>
    </source>
</evidence>
<evidence type="ECO:0000256" key="7">
    <source>
        <dbReference type="SAM" id="MobiDB-lite"/>
    </source>
</evidence>
<dbReference type="InterPro" id="IPR019366">
    <property type="entry name" value="Clusterin-associated_protein-1"/>
</dbReference>
<gene>
    <name evidence="8" type="ORF">TPC1_17806</name>
</gene>